<feature type="domain" description="GGDEF" evidence="1">
    <location>
        <begin position="154"/>
        <end position="291"/>
    </location>
</feature>
<dbReference type="KEGG" id="adz:ADFLV_1682"/>
<reference evidence="2 3" key="1">
    <citation type="submission" date="2020-05" db="EMBL/GenBank/DDBJ databases">
        <title>Complete genome sequencing of Campylobacter and Arcobacter type strains.</title>
        <authorList>
            <person name="Miller W.G."/>
            <person name="Yee E."/>
        </authorList>
    </citation>
    <scope>NUCLEOTIDE SEQUENCE [LARGE SCALE GENOMIC DNA]</scope>
    <source>
        <strain evidence="2 3">LMG 25694</strain>
    </source>
</reference>
<dbReference type="InterPro" id="IPR000160">
    <property type="entry name" value="GGDEF_dom"/>
</dbReference>
<dbReference type="SUPFAM" id="SSF55073">
    <property type="entry name" value="Nucleotide cyclase"/>
    <property type="match status" value="1"/>
</dbReference>
<evidence type="ECO:0000259" key="1">
    <source>
        <dbReference type="PROSITE" id="PS50887"/>
    </source>
</evidence>
<sequence>MNLSCETIINENEKLKLSDLEKSCLNIFDYLRLHHNINFLTINIKKNDSIDNLFNCSNSNINYFVNTLEFKQNCDTEIIFNFLSENEEEYTSIKENLGFIKLSLQIFSQSLYNKYMEKTLNEMSLVDHVTGSYNRCYLNNYVGNLLSLSNREQKKIAFIKIGIDQFKAVIDEFDYEIGDKVLKVLAQTLKNSVRESDLVIKISNDEFLVILLNIINENNAILIAEKLINNFSKEKVVINEETKQTLMKTICGGISIYPDDATTIDEIIKKSDIALYEARNRGRGQVFLFNEEDTNKIDFF</sequence>
<dbReference type="RefSeq" id="WP_014474336.1">
    <property type="nucleotide sequence ID" value="NZ_CP053835.1"/>
</dbReference>
<accession>A0AAE7BH89</accession>
<dbReference type="CDD" id="cd01949">
    <property type="entry name" value="GGDEF"/>
    <property type="match status" value="1"/>
</dbReference>
<gene>
    <name evidence="2" type="ORF">ADFLV_1682</name>
</gene>
<dbReference type="EMBL" id="CP053835">
    <property type="protein sequence ID" value="QKF77702.1"/>
    <property type="molecule type" value="Genomic_DNA"/>
</dbReference>
<dbReference type="NCBIfam" id="TIGR00254">
    <property type="entry name" value="GGDEF"/>
    <property type="match status" value="1"/>
</dbReference>
<evidence type="ECO:0000313" key="3">
    <source>
        <dbReference type="Proteomes" id="UP000503313"/>
    </source>
</evidence>
<dbReference type="PANTHER" id="PTHR46663">
    <property type="entry name" value="DIGUANYLATE CYCLASE DGCT-RELATED"/>
    <property type="match status" value="1"/>
</dbReference>
<dbReference type="InterPro" id="IPR029787">
    <property type="entry name" value="Nucleotide_cyclase"/>
</dbReference>
<dbReference type="PROSITE" id="PS50887">
    <property type="entry name" value="GGDEF"/>
    <property type="match status" value="1"/>
</dbReference>
<dbReference type="Pfam" id="PF00990">
    <property type="entry name" value="GGDEF"/>
    <property type="match status" value="1"/>
</dbReference>
<evidence type="ECO:0000313" key="2">
    <source>
        <dbReference type="EMBL" id="QKF77702.1"/>
    </source>
</evidence>
<proteinExistence type="predicted"/>
<name>A0AAE7BH89_9BACT</name>
<dbReference type="InterPro" id="IPR043128">
    <property type="entry name" value="Rev_trsase/Diguanyl_cyclase"/>
</dbReference>
<protein>
    <submittedName>
        <fullName evidence="2">Diguanylate cyclase</fullName>
    </submittedName>
</protein>
<keyword evidence="3" id="KW-1185">Reference proteome</keyword>
<dbReference type="AlphaFoldDB" id="A0AAE7BH89"/>
<dbReference type="InterPro" id="IPR052163">
    <property type="entry name" value="DGC-Regulatory_Protein"/>
</dbReference>
<organism evidence="2 3">
    <name type="scientific">Arcobacter defluvii</name>
    <dbReference type="NCBI Taxonomy" id="873191"/>
    <lineage>
        <taxon>Bacteria</taxon>
        <taxon>Pseudomonadati</taxon>
        <taxon>Campylobacterota</taxon>
        <taxon>Epsilonproteobacteria</taxon>
        <taxon>Campylobacterales</taxon>
        <taxon>Arcobacteraceae</taxon>
        <taxon>Arcobacter</taxon>
    </lineage>
</organism>
<dbReference type="Gene3D" id="3.30.70.270">
    <property type="match status" value="1"/>
</dbReference>
<dbReference type="Proteomes" id="UP000503313">
    <property type="component" value="Chromosome"/>
</dbReference>
<dbReference type="PANTHER" id="PTHR46663:SF2">
    <property type="entry name" value="GGDEF DOMAIN-CONTAINING PROTEIN"/>
    <property type="match status" value="1"/>
</dbReference>
<dbReference type="SMART" id="SM00267">
    <property type="entry name" value="GGDEF"/>
    <property type="match status" value="1"/>
</dbReference>